<reference evidence="10 12" key="2">
    <citation type="submission" date="2019-03" db="EMBL/GenBank/DDBJ databases">
        <title>Genomics of glacier-inhabiting Cryobacterium strains.</title>
        <authorList>
            <person name="Liu Q."/>
            <person name="Xin Y.-H."/>
        </authorList>
    </citation>
    <scope>NUCLEOTIDE SEQUENCE [LARGE SCALE GENOMIC DNA]</scope>
    <source>
        <strain evidence="10 12">Hh34</strain>
    </source>
</reference>
<evidence type="ECO:0000256" key="4">
    <source>
        <dbReference type="ARBA" id="ARBA00016797"/>
    </source>
</evidence>
<dbReference type="CDD" id="cd01714">
    <property type="entry name" value="ETF_beta"/>
    <property type="match status" value="1"/>
</dbReference>
<dbReference type="PIRSF" id="PIRSF000090">
    <property type="entry name" value="Beta-ETF"/>
    <property type="match status" value="1"/>
</dbReference>
<reference evidence="9 11" key="1">
    <citation type="submission" date="2016-10" db="EMBL/GenBank/DDBJ databases">
        <authorList>
            <person name="Varghese N."/>
            <person name="Submissions S."/>
        </authorList>
    </citation>
    <scope>NUCLEOTIDE SEQUENCE [LARGE SCALE GENOMIC DNA]</scope>
    <source>
        <strain evidence="9 11">GMCC 1.11211</strain>
    </source>
</reference>
<keyword evidence="11" id="KW-1185">Reference proteome</keyword>
<dbReference type="Proteomes" id="UP000199681">
    <property type="component" value="Unassembled WGS sequence"/>
</dbReference>
<dbReference type="InterPro" id="IPR014730">
    <property type="entry name" value="ETF_a/b_N"/>
</dbReference>
<evidence type="ECO:0000259" key="8">
    <source>
        <dbReference type="SMART" id="SM00893"/>
    </source>
</evidence>
<dbReference type="InterPro" id="IPR012255">
    <property type="entry name" value="ETF_b"/>
</dbReference>
<evidence type="ECO:0000256" key="3">
    <source>
        <dbReference type="ARBA" id="ARBA00011355"/>
    </source>
</evidence>
<evidence type="ECO:0000313" key="11">
    <source>
        <dbReference type="Proteomes" id="UP000199681"/>
    </source>
</evidence>
<keyword evidence="6" id="KW-0249">Electron transport</keyword>
<dbReference type="STRING" id="995038.SAMN05216274_1237"/>
<dbReference type="SUPFAM" id="SSF52402">
    <property type="entry name" value="Adenine nucleotide alpha hydrolases-like"/>
    <property type="match status" value="1"/>
</dbReference>
<evidence type="ECO:0000256" key="7">
    <source>
        <dbReference type="ARBA" id="ARBA00025649"/>
    </source>
</evidence>
<dbReference type="EMBL" id="FOPW01000023">
    <property type="protein sequence ID" value="SFH94176.1"/>
    <property type="molecule type" value="Genomic_DNA"/>
</dbReference>
<evidence type="ECO:0000313" key="9">
    <source>
        <dbReference type="EMBL" id="SFH94176.1"/>
    </source>
</evidence>
<gene>
    <name evidence="10" type="ORF">E3O11_15040</name>
    <name evidence="9" type="ORF">SAMN05216274_1237</name>
</gene>
<comment type="subunit">
    <text evidence="3">Heterodimer of an alpha and a beta subunit.</text>
</comment>
<dbReference type="RefSeq" id="WP_092452704.1">
    <property type="nucleotide sequence ID" value="NZ_BKAC01000027.1"/>
</dbReference>
<dbReference type="GO" id="GO:0005829">
    <property type="term" value="C:cytosol"/>
    <property type="evidence" value="ECO:0007669"/>
    <property type="project" value="TreeGrafter"/>
</dbReference>
<dbReference type="Gene3D" id="3.40.50.620">
    <property type="entry name" value="HUPs"/>
    <property type="match status" value="1"/>
</dbReference>
<evidence type="ECO:0000313" key="12">
    <source>
        <dbReference type="Proteomes" id="UP000297963"/>
    </source>
</evidence>
<proteinExistence type="inferred from homology"/>
<comment type="cofactor">
    <cofactor evidence="1">
        <name>FAD</name>
        <dbReference type="ChEBI" id="CHEBI:57692"/>
    </cofactor>
</comment>
<dbReference type="AlphaFoldDB" id="A0A1I3E5E8"/>
<dbReference type="InterPro" id="IPR014729">
    <property type="entry name" value="Rossmann-like_a/b/a_fold"/>
</dbReference>
<dbReference type="EMBL" id="SOFE01000025">
    <property type="protein sequence ID" value="TFB82425.1"/>
    <property type="molecule type" value="Genomic_DNA"/>
</dbReference>
<dbReference type="GO" id="GO:0009055">
    <property type="term" value="F:electron transfer activity"/>
    <property type="evidence" value="ECO:0007669"/>
    <property type="project" value="InterPro"/>
</dbReference>
<dbReference type="SMART" id="SM00893">
    <property type="entry name" value="ETF"/>
    <property type="match status" value="1"/>
</dbReference>
<feature type="domain" description="Electron transfer flavoprotein alpha/beta-subunit N-terminal" evidence="8">
    <location>
        <begin position="23"/>
        <end position="211"/>
    </location>
</feature>
<evidence type="ECO:0000256" key="2">
    <source>
        <dbReference type="ARBA" id="ARBA00007557"/>
    </source>
</evidence>
<organism evidence="10 12">
    <name type="scientific">Cryobacterium levicorallinum</name>
    <dbReference type="NCBI Taxonomy" id="995038"/>
    <lineage>
        <taxon>Bacteria</taxon>
        <taxon>Bacillati</taxon>
        <taxon>Actinomycetota</taxon>
        <taxon>Actinomycetes</taxon>
        <taxon>Micrococcales</taxon>
        <taxon>Microbacteriaceae</taxon>
        <taxon>Cryobacterium</taxon>
    </lineage>
</organism>
<dbReference type="Proteomes" id="UP000297963">
    <property type="component" value="Unassembled WGS sequence"/>
</dbReference>
<dbReference type="Pfam" id="PF01012">
    <property type="entry name" value="ETF"/>
    <property type="match status" value="1"/>
</dbReference>
<keyword evidence="5" id="KW-0813">Transport</keyword>
<evidence type="ECO:0000313" key="10">
    <source>
        <dbReference type="EMBL" id="TFB82425.1"/>
    </source>
</evidence>
<dbReference type="PANTHER" id="PTHR21294:SF8">
    <property type="entry name" value="ELECTRON TRANSFER FLAVOPROTEIN SUBUNIT BETA"/>
    <property type="match status" value="1"/>
</dbReference>
<evidence type="ECO:0000256" key="5">
    <source>
        <dbReference type="ARBA" id="ARBA00022448"/>
    </source>
</evidence>
<accession>A0A1I3E5E8</accession>
<sequence>MKIVVLIKHVPDTWNERTLDLNTGWIDRTGAAVIDEINERALEVALAYQDSHDAEVVVLTMGPEQAKDSLRKALAMGADSAVHVLDPLLAGADLVRTATVLAAALRQTGFGLVIAGNESTDGRGGVIASMVAELLGVSQATNLNSVVIGVDALRGERATEAGTLTVSSVLPAVISITELSATPRFATFRNIMRAKKKPVVVMTLADLAVDTAPRADAITLAAQRTPARAAGIKIVDAGDAGTELAGFLAGKRLI</sequence>
<protein>
    <recommendedName>
        <fullName evidence="4">Electron transfer flavoprotein subunit beta</fullName>
    </recommendedName>
</protein>
<comment type="caution">
    <text evidence="10">The sequence shown here is derived from an EMBL/GenBank/DDBJ whole genome shotgun (WGS) entry which is preliminary data.</text>
</comment>
<dbReference type="PANTHER" id="PTHR21294">
    <property type="entry name" value="ELECTRON TRANSFER FLAVOPROTEIN BETA-SUBUNIT"/>
    <property type="match status" value="1"/>
</dbReference>
<name>A0A1I3E5E8_9MICO</name>
<comment type="similarity">
    <text evidence="2">Belongs to the ETF beta-subunit/FixA family.</text>
</comment>
<evidence type="ECO:0000256" key="1">
    <source>
        <dbReference type="ARBA" id="ARBA00001974"/>
    </source>
</evidence>
<comment type="function">
    <text evidence="7">The electron transfer flavoprotein serves as a specific electron acceptor for other dehydrogenases. It transfers the electrons to the main respiratory chain via ETF-ubiquinone oxidoreductase (ETF dehydrogenase).</text>
</comment>
<dbReference type="InterPro" id="IPR033948">
    <property type="entry name" value="ETF_beta_N"/>
</dbReference>
<evidence type="ECO:0000256" key="6">
    <source>
        <dbReference type="ARBA" id="ARBA00022982"/>
    </source>
</evidence>